<dbReference type="RefSeq" id="WP_017057189.1">
    <property type="nucleotide sequence ID" value="NZ_JBGONX010000037.1"/>
</dbReference>
<comment type="caution">
    <text evidence="1">The sequence shown here is derived from an EMBL/GenBank/DDBJ whole genome shotgun (WGS) entry which is preliminary data.</text>
</comment>
<name>A0ABV4LKE4_9VIBR</name>
<evidence type="ECO:0000313" key="1">
    <source>
        <dbReference type="EMBL" id="MEZ8092331.1"/>
    </source>
</evidence>
<evidence type="ECO:0008006" key="3">
    <source>
        <dbReference type="Google" id="ProtNLM"/>
    </source>
</evidence>
<accession>A0ABV4LKE4</accession>
<organism evidence="1 2">
    <name type="scientific">Vibrio kanaloae</name>
    <dbReference type="NCBI Taxonomy" id="170673"/>
    <lineage>
        <taxon>Bacteria</taxon>
        <taxon>Pseudomonadati</taxon>
        <taxon>Pseudomonadota</taxon>
        <taxon>Gammaproteobacteria</taxon>
        <taxon>Vibrionales</taxon>
        <taxon>Vibrionaceae</taxon>
        <taxon>Vibrio</taxon>
    </lineage>
</organism>
<proteinExistence type="predicted"/>
<evidence type="ECO:0000313" key="2">
    <source>
        <dbReference type="Proteomes" id="UP001569177"/>
    </source>
</evidence>
<dbReference type="EMBL" id="JBGOOJ010000033">
    <property type="protein sequence ID" value="MEZ8092331.1"/>
    <property type="molecule type" value="Genomic_DNA"/>
</dbReference>
<reference evidence="1 2" key="1">
    <citation type="submission" date="2024-06" db="EMBL/GenBank/DDBJ databases">
        <authorList>
            <person name="Steensen K."/>
            <person name="Seneca J."/>
            <person name="Bartlau N."/>
            <person name="Yu A.X."/>
            <person name="Polz M.F."/>
        </authorList>
    </citation>
    <scope>NUCLEOTIDE SEQUENCE [LARGE SCALE GENOMIC DNA]</scope>
    <source>
        <strain evidence="1 2">5S240</strain>
    </source>
</reference>
<sequence>MISEDNWQDHYWNYLARLEVDAIERSYEDLKPWDSLAENCMNLAIKAPFLHGRNSKAKSIKLAAAFLKRTMSDFRGAWLLLNWGYPYQAACVAASLYENALVVNCLVDRQDLASEVLNNKNADVPWGAQKLSKMAAHKDLYGTIPDNFPATDEKFNLAWKLCYHNYKLLCKMKHPTLQQVADETSSALNKNGEFAVIPLPDTRLESLALKHMLMIICISKLFSATKCFAKAIECSDDDLEHQVFYNQAKQVYSELKRNIGESKIQDIAIKAYGYKFT</sequence>
<dbReference type="Proteomes" id="UP001569177">
    <property type="component" value="Unassembled WGS sequence"/>
</dbReference>
<gene>
    <name evidence="1" type="ORF">ACED24_19920</name>
</gene>
<keyword evidence="2" id="KW-1185">Reference proteome</keyword>
<protein>
    <recommendedName>
        <fullName evidence="3">KIF-binding protein</fullName>
    </recommendedName>
</protein>